<keyword evidence="2" id="KW-0269">Exonuclease</keyword>
<dbReference type="AlphaFoldDB" id="A0A5N1J2B7"/>
<accession>A0A5N1J2B7</accession>
<dbReference type="Pfam" id="PF00929">
    <property type="entry name" value="RNase_T"/>
    <property type="match status" value="1"/>
</dbReference>
<dbReference type="RefSeq" id="WP_150903270.1">
    <property type="nucleotide sequence ID" value="NZ_VTWT01000003.1"/>
</dbReference>
<dbReference type="GO" id="GO:0003676">
    <property type="term" value="F:nucleic acid binding"/>
    <property type="evidence" value="ECO:0007669"/>
    <property type="project" value="InterPro"/>
</dbReference>
<dbReference type="GO" id="GO:0006259">
    <property type="term" value="P:DNA metabolic process"/>
    <property type="evidence" value="ECO:0007669"/>
    <property type="project" value="UniProtKB-ARBA"/>
</dbReference>
<dbReference type="EMBL" id="VTWT01000003">
    <property type="protein sequence ID" value="KAA9340197.1"/>
    <property type="molecule type" value="Genomic_DNA"/>
</dbReference>
<comment type="caution">
    <text evidence="2">The sequence shown here is derived from an EMBL/GenBank/DDBJ whole genome shotgun (WGS) entry which is preliminary data.</text>
</comment>
<protein>
    <submittedName>
        <fullName evidence="2">3'-5' exonuclease</fullName>
    </submittedName>
</protein>
<dbReference type="InterPro" id="IPR012337">
    <property type="entry name" value="RNaseH-like_sf"/>
</dbReference>
<dbReference type="SUPFAM" id="SSF53098">
    <property type="entry name" value="Ribonuclease H-like"/>
    <property type="match status" value="1"/>
</dbReference>
<evidence type="ECO:0000313" key="2">
    <source>
        <dbReference type="EMBL" id="KAA9340197.1"/>
    </source>
</evidence>
<dbReference type="PANTHER" id="PTHR30231">
    <property type="entry name" value="DNA POLYMERASE III SUBUNIT EPSILON"/>
    <property type="match status" value="1"/>
</dbReference>
<name>A0A5N1J2B7_9BACT</name>
<dbReference type="PANTHER" id="PTHR30231:SF42">
    <property type="entry name" value="EXONUCLEASE"/>
    <property type="match status" value="1"/>
</dbReference>
<dbReference type="Gene3D" id="3.30.420.10">
    <property type="entry name" value="Ribonuclease H-like superfamily/Ribonuclease H"/>
    <property type="match status" value="1"/>
</dbReference>
<feature type="domain" description="Exonuclease" evidence="1">
    <location>
        <begin position="4"/>
        <end position="157"/>
    </location>
</feature>
<dbReference type="GO" id="GO:0008408">
    <property type="term" value="F:3'-5' exonuclease activity"/>
    <property type="evidence" value="ECO:0007669"/>
    <property type="project" value="TreeGrafter"/>
</dbReference>
<evidence type="ECO:0000259" key="1">
    <source>
        <dbReference type="SMART" id="SM00479"/>
    </source>
</evidence>
<sequence>MSHTFTAIDFETAQGKRWSICQVGLVRVENGRVTEQLNKLVCPPDNFYHPMNTGIHGIAPHHTRNAPAFAALWPELQPFIQNQTVVAHNGAFDFSCLRQTLDYYSLTHPDYQQACTLKIYKKGLAELCREHKIKLNHHDALSDALACAELYLRHLGN</sequence>
<dbReference type="SMART" id="SM00479">
    <property type="entry name" value="EXOIII"/>
    <property type="match status" value="1"/>
</dbReference>
<organism evidence="2 3">
    <name type="scientific">Adhaeribacter soli</name>
    <dbReference type="NCBI Taxonomy" id="2607655"/>
    <lineage>
        <taxon>Bacteria</taxon>
        <taxon>Pseudomonadati</taxon>
        <taxon>Bacteroidota</taxon>
        <taxon>Cytophagia</taxon>
        <taxon>Cytophagales</taxon>
        <taxon>Hymenobacteraceae</taxon>
        <taxon>Adhaeribacter</taxon>
    </lineage>
</organism>
<proteinExistence type="predicted"/>
<keyword evidence="2" id="KW-0540">Nuclease</keyword>
<evidence type="ECO:0000313" key="3">
    <source>
        <dbReference type="Proteomes" id="UP000326570"/>
    </source>
</evidence>
<dbReference type="GO" id="GO:0005829">
    <property type="term" value="C:cytosol"/>
    <property type="evidence" value="ECO:0007669"/>
    <property type="project" value="TreeGrafter"/>
</dbReference>
<dbReference type="Proteomes" id="UP000326570">
    <property type="component" value="Unassembled WGS sequence"/>
</dbReference>
<keyword evidence="3" id="KW-1185">Reference proteome</keyword>
<reference evidence="2 3" key="1">
    <citation type="submission" date="2019-09" db="EMBL/GenBank/DDBJ databases">
        <title>Genome sequence of Adhaeribacter sp. M2.</title>
        <authorList>
            <person name="Srinivasan S."/>
        </authorList>
    </citation>
    <scope>NUCLEOTIDE SEQUENCE [LARGE SCALE GENOMIC DNA]</scope>
    <source>
        <strain evidence="2 3">M2</strain>
    </source>
</reference>
<gene>
    <name evidence="2" type="ORF">F0P94_07570</name>
</gene>
<dbReference type="CDD" id="cd06130">
    <property type="entry name" value="DNA_pol_III_epsilon_like"/>
    <property type="match status" value="1"/>
</dbReference>
<dbReference type="InterPro" id="IPR013520">
    <property type="entry name" value="Ribonucl_H"/>
</dbReference>
<dbReference type="InterPro" id="IPR036397">
    <property type="entry name" value="RNaseH_sf"/>
</dbReference>
<keyword evidence="2" id="KW-0378">Hydrolase</keyword>